<proteinExistence type="predicted"/>
<evidence type="ECO:0000259" key="2">
    <source>
        <dbReference type="PROSITE" id="PS51733"/>
    </source>
</evidence>
<dbReference type="InterPro" id="IPR004143">
    <property type="entry name" value="BPL_LPL_catalytic"/>
</dbReference>
<keyword evidence="1 3" id="KW-0436">Ligase</keyword>
<evidence type="ECO:0000313" key="4">
    <source>
        <dbReference type="EMBL" id="SOH04430.1"/>
    </source>
</evidence>
<evidence type="ECO:0000256" key="1">
    <source>
        <dbReference type="ARBA" id="ARBA00022598"/>
    </source>
</evidence>
<accession>A0A2C9CFG4</accession>
<name>A0A2C9CFG4_KUEST</name>
<dbReference type="PANTHER" id="PTHR12835:SF5">
    <property type="entry name" value="BIOTIN--PROTEIN LIGASE"/>
    <property type="match status" value="1"/>
</dbReference>
<reference evidence="4" key="1">
    <citation type="submission" date="2017-10" db="EMBL/GenBank/DDBJ databases">
        <authorList>
            <person name="Banno H."/>
            <person name="Chua N.-H."/>
        </authorList>
    </citation>
    <scope>NUCLEOTIDE SEQUENCE [LARGE SCALE GENOMIC DNA]</scope>
    <source>
        <strain evidence="4">Kuenenia_mbr1_ru-nijmegen</strain>
    </source>
</reference>
<dbReference type="PROSITE" id="PS51733">
    <property type="entry name" value="BPL_LPL_CATALYTIC"/>
    <property type="match status" value="1"/>
</dbReference>
<dbReference type="Proteomes" id="UP000501926">
    <property type="component" value="Chromosome"/>
</dbReference>
<dbReference type="NCBIfam" id="TIGR00121">
    <property type="entry name" value="birA_ligase"/>
    <property type="match status" value="1"/>
</dbReference>
<dbReference type="Gene3D" id="3.30.930.10">
    <property type="entry name" value="Bira Bifunctional Protein, Domain 2"/>
    <property type="match status" value="1"/>
</dbReference>
<gene>
    <name evidence="4" type="primary">birA_2</name>
    <name evidence="3" type="ORF">KsCSTR_02740</name>
    <name evidence="4" type="ORF">KSMBR1_1932</name>
</gene>
<dbReference type="Proteomes" id="UP000221734">
    <property type="component" value="Chromosome Kuenenia_stuttgartiensis_MBR1"/>
</dbReference>
<dbReference type="RefSeq" id="WP_099325147.1">
    <property type="nucleotide sequence ID" value="NZ_CP049055.1"/>
</dbReference>
<evidence type="ECO:0000313" key="6">
    <source>
        <dbReference type="Proteomes" id="UP000501926"/>
    </source>
</evidence>
<keyword evidence="5" id="KW-1185">Reference proteome</keyword>
<evidence type="ECO:0000313" key="3">
    <source>
        <dbReference type="EMBL" id="QII09652.1"/>
    </source>
</evidence>
<reference evidence="3 6" key="3">
    <citation type="submission" date="2020-02" db="EMBL/GenBank/DDBJ databases">
        <title>Newly sequenced genome of strain CSTR1 showed variability in Candidatus Kuenenia stuttgartiensis genomes.</title>
        <authorList>
            <person name="Ding C."/>
            <person name="Adrian L."/>
        </authorList>
    </citation>
    <scope>NUCLEOTIDE SEQUENCE [LARGE SCALE GENOMIC DNA]</scope>
    <source>
        <strain evidence="3 6">CSTR1</strain>
    </source>
</reference>
<dbReference type="CDD" id="cd16442">
    <property type="entry name" value="BPL"/>
    <property type="match status" value="1"/>
</dbReference>
<dbReference type="PANTHER" id="PTHR12835">
    <property type="entry name" value="BIOTIN PROTEIN LIGASE"/>
    <property type="match status" value="1"/>
</dbReference>
<dbReference type="GO" id="GO:0005737">
    <property type="term" value="C:cytoplasm"/>
    <property type="evidence" value="ECO:0007669"/>
    <property type="project" value="TreeGrafter"/>
</dbReference>
<dbReference type="OrthoDB" id="9807064at2"/>
<organism evidence="4 5">
    <name type="scientific">Kuenenia stuttgartiensis</name>
    <dbReference type="NCBI Taxonomy" id="174633"/>
    <lineage>
        <taxon>Bacteria</taxon>
        <taxon>Pseudomonadati</taxon>
        <taxon>Planctomycetota</taxon>
        <taxon>Candidatus Brocadiia</taxon>
        <taxon>Candidatus Brocadiales</taxon>
        <taxon>Candidatus Brocadiaceae</taxon>
        <taxon>Candidatus Kuenenia</taxon>
    </lineage>
</organism>
<feature type="domain" description="BPL/LPL catalytic" evidence="2">
    <location>
        <begin position="12"/>
        <end position="203"/>
    </location>
</feature>
<reference evidence="5" key="2">
    <citation type="submission" date="2017-10" db="EMBL/GenBank/DDBJ databases">
        <authorList>
            <person name="Frank J."/>
        </authorList>
    </citation>
    <scope>NUCLEOTIDE SEQUENCE [LARGE SCALE GENOMIC DNA]</scope>
</reference>
<dbReference type="EMBL" id="CP049055">
    <property type="protein sequence ID" value="QII09652.1"/>
    <property type="molecule type" value="Genomic_DNA"/>
</dbReference>
<protein>
    <submittedName>
        <fullName evidence="3">Biotin-protein ligase / Biotin operon repressor</fullName>
        <ecNumber evidence="3">6.3.4.15</ecNumber>
    </submittedName>
</protein>
<evidence type="ECO:0000313" key="5">
    <source>
        <dbReference type="Proteomes" id="UP000221734"/>
    </source>
</evidence>
<dbReference type="KEGG" id="kst:KSMBR1_1932"/>
<dbReference type="GO" id="GO:0004077">
    <property type="term" value="F:biotin--[biotin carboxyl-carrier protein] ligase activity"/>
    <property type="evidence" value="ECO:0007669"/>
    <property type="project" value="UniProtKB-EC"/>
</dbReference>
<dbReference type="EMBL" id="LT934425">
    <property type="protein sequence ID" value="SOH04430.1"/>
    <property type="molecule type" value="Genomic_DNA"/>
</dbReference>
<dbReference type="SUPFAM" id="SSF55681">
    <property type="entry name" value="Class II aaRS and biotin synthetases"/>
    <property type="match status" value="1"/>
</dbReference>
<dbReference type="InterPro" id="IPR045864">
    <property type="entry name" value="aa-tRNA-synth_II/BPL/LPL"/>
</dbReference>
<dbReference type="AlphaFoldDB" id="A0A2C9CFG4"/>
<dbReference type="InterPro" id="IPR004408">
    <property type="entry name" value="Biotin_CoA_COase_ligase"/>
</dbReference>
<sequence length="268" mass="30554">MKTKASYLLRPEEIMDGLKTKIVGSEIIYHEKITSTMDAARELIQTDFKNGTTIFAEEQTNGRGRSNHIWFCPKYKGLLLTILLKYTMKPDNLCLLIGTIAVAITEMVRESFLLQAEIKWPNDLLIGGKKWGGVLVTMEKNHKKQPIFLIGIGININTTETELPKKTSILPTSIAIEKKEYVNRISFARTLLQYIDKWYLILRDEHFKYITEKWKEYCVTVGKDLIITDNGKEYSGKVIGISYNGGLMLKLQNGGTKIFRGEHATIKS</sequence>
<dbReference type="Pfam" id="PF03099">
    <property type="entry name" value="BPL_LplA_LipB"/>
    <property type="match status" value="1"/>
</dbReference>
<dbReference type="EC" id="6.3.4.15" evidence="3"/>